<evidence type="ECO:0000313" key="4">
    <source>
        <dbReference type="Proteomes" id="UP000271162"/>
    </source>
</evidence>
<dbReference type="Pfam" id="PF10545">
    <property type="entry name" value="MADF_DNA_bdg"/>
    <property type="match status" value="1"/>
</dbReference>
<dbReference type="PANTHER" id="PTHR12243">
    <property type="entry name" value="MADF DOMAIN TRANSCRIPTION FACTOR"/>
    <property type="match status" value="1"/>
</dbReference>
<dbReference type="InterPro" id="IPR039353">
    <property type="entry name" value="TF_Adf1"/>
</dbReference>
<dbReference type="PROSITE" id="PS51029">
    <property type="entry name" value="MADF"/>
    <property type="match status" value="1"/>
</dbReference>
<accession>A0A0N4Y823</accession>
<dbReference type="AlphaFoldDB" id="A0A0N4Y823"/>
<feature type="domain" description="MADF" evidence="2">
    <location>
        <begin position="1"/>
        <end position="94"/>
    </location>
</feature>
<keyword evidence="4" id="KW-1185">Reference proteome</keyword>
<feature type="compositionally biased region" description="Low complexity" evidence="1">
    <location>
        <begin position="104"/>
        <end position="121"/>
    </location>
</feature>
<dbReference type="PANTHER" id="PTHR12243:SF67">
    <property type="entry name" value="COREPRESSOR OF PANGOLIN, ISOFORM A-RELATED"/>
    <property type="match status" value="1"/>
</dbReference>
<gene>
    <name evidence="3" type="ORF">NBR_LOCUS12343</name>
</gene>
<evidence type="ECO:0000313" key="5">
    <source>
        <dbReference type="WBParaSite" id="NBR_0001234201-mRNA-1"/>
    </source>
</evidence>
<dbReference type="Proteomes" id="UP000271162">
    <property type="component" value="Unassembled WGS sequence"/>
</dbReference>
<dbReference type="InterPro" id="IPR006578">
    <property type="entry name" value="MADF-dom"/>
</dbReference>
<sequence length="218" mass="24877">MEVAAIPQLWDPSDPLYKYKQNDDQWSRVVNNVNVIHGSLFDEGSVKKQWRNLRDCFMRNHRVLTKVRTGSGRAAVPQKWKFYDEMEFLLQSLDTEMRRANARPSSSYTTDSTQPSSSSDAPPSPVATGSPLGGTHLFPALERLLEAFQKNREGGSQDSQRNAWTSWVESIANSMQNMERYEPEEAMLIKAQVTALISTKEAEVLSRHMGRRAQEDRR</sequence>
<reference evidence="3 4" key="2">
    <citation type="submission" date="2018-11" db="EMBL/GenBank/DDBJ databases">
        <authorList>
            <consortium name="Pathogen Informatics"/>
        </authorList>
    </citation>
    <scope>NUCLEOTIDE SEQUENCE [LARGE SCALE GENOMIC DNA]</scope>
</reference>
<evidence type="ECO:0000256" key="1">
    <source>
        <dbReference type="SAM" id="MobiDB-lite"/>
    </source>
</evidence>
<evidence type="ECO:0000259" key="2">
    <source>
        <dbReference type="PROSITE" id="PS51029"/>
    </source>
</evidence>
<dbReference type="EMBL" id="UYSL01020728">
    <property type="protein sequence ID" value="VDL75932.1"/>
    <property type="molecule type" value="Genomic_DNA"/>
</dbReference>
<protein>
    <submittedName>
        <fullName evidence="5">MADF domain-containing protein</fullName>
    </submittedName>
</protein>
<reference evidence="5" key="1">
    <citation type="submission" date="2017-02" db="UniProtKB">
        <authorList>
            <consortium name="WormBaseParasite"/>
        </authorList>
    </citation>
    <scope>IDENTIFICATION</scope>
</reference>
<proteinExistence type="predicted"/>
<feature type="region of interest" description="Disordered" evidence="1">
    <location>
        <begin position="99"/>
        <end position="133"/>
    </location>
</feature>
<dbReference type="GO" id="GO:0005634">
    <property type="term" value="C:nucleus"/>
    <property type="evidence" value="ECO:0007669"/>
    <property type="project" value="TreeGrafter"/>
</dbReference>
<dbReference type="GO" id="GO:0005667">
    <property type="term" value="C:transcription regulator complex"/>
    <property type="evidence" value="ECO:0007669"/>
    <property type="project" value="TreeGrafter"/>
</dbReference>
<evidence type="ECO:0000313" key="3">
    <source>
        <dbReference type="EMBL" id="VDL75932.1"/>
    </source>
</evidence>
<dbReference type="WBParaSite" id="NBR_0001234201-mRNA-1">
    <property type="protein sequence ID" value="NBR_0001234201-mRNA-1"/>
    <property type="gene ID" value="NBR_0001234201"/>
</dbReference>
<dbReference type="GO" id="GO:0006357">
    <property type="term" value="P:regulation of transcription by RNA polymerase II"/>
    <property type="evidence" value="ECO:0007669"/>
    <property type="project" value="TreeGrafter"/>
</dbReference>
<organism evidence="5">
    <name type="scientific">Nippostrongylus brasiliensis</name>
    <name type="common">Rat hookworm</name>
    <dbReference type="NCBI Taxonomy" id="27835"/>
    <lineage>
        <taxon>Eukaryota</taxon>
        <taxon>Metazoa</taxon>
        <taxon>Ecdysozoa</taxon>
        <taxon>Nematoda</taxon>
        <taxon>Chromadorea</taxon>
        <taxon>Rhabditida</taxon>
        <taxon>Rhabditina</taxon>
        <taxon>Rhabditomorpha</taxon>
        <taxon>Strongyloidea</taxon>
        <taxon>Heligmosomidae</taxon>
        <taxon>Nippostrongylus</taxon>
    </lineage>
</organism>
<name>A0A0N4Y823_NIPBR</name>
<dbReference type="SMART" id="SM00595">
    <property type="entry name" value="MADF"/>
    <property type="match status" value="1"/>
</dbReference>